<evidence type="ECO:0000256" key="4">
    <source>
        <dbReference type="ARBA" id="ARBA00023136"/>
    </source>
</evidence>
<keyword evidence="3" id="KW-0479">Metal-binding</keyword>
<comment type="caution">
    <text evidence="7">The sequence shown here is derived from an EMBL/GenBank/DDBJ whole genome shotgun (WGS) entry which is preliminary data.</text>
</comment>
<keyword evidence="1" id="KW-1003">Cell membrane</keyword>
<evidence type="ECO:0000256" key="5">
    <source>
        <dbReference type="ARBA" id="ARBA00023211"/>
    </source>
</evidence>
<feature type="domain" description="Calcineurin-like phosphoesterase" evidence="6">
    <location>
        <begin position="2"/>
        <end position="165"/>
    </location>
</feature>
<dbReference type="GO" id="GO:0046872">
    <property type="term" value="F:metal ion binding"/>
    <property type="evidence" value="ECO:0007669"/>
    <property type="project" value="UniProtKB-KW"/>
</dbReference>
<evidence type="ECO:0000259" key="6">
    <source>
        <dbReference type="Pfam" id="PF00149"/>
    </source>
</evidence>
<evidence type="ECO:0000256" key="1">
    <source>
        <dbReference type="ARBA" id="ARBA00022475"/>
    </source>
</evidence>
<name>A0A7K4AGS2_METSH</name>
<dbReference type="GO" id="GO:0016020">
    <property type="term" value="C:membrane"/>
    <property type="evidence" value="ECO:0007669"/>
    <property type="project" value="GOC"/>
</dbReference>
<evidence type="ECO:0000313" key="7">
    <source>
        <dbReference type="EMBL" id="NLJ22169.1"/>
    </source>
</evidence>
<dbReference type="InterPro" id="IPR043461">
    <property type="entry name" value="LpxH-like"/>
</dbReference>
<dbReference type="GeneID" id="10461406"/>
<evidence type="ECO:0000256" key="3">
    <source>
        <dbReference type="ARBA" id="ARBA00022723"/>
    </source>
</evidence>
<dbReference type="InterPro" id="IPR029052">
    <property type="entry name" value="Metallo-depent_PP-like"/>
</dbReference>
<dbReference type="AlphaFoldDB" id="A0A7K4AGS2"/>
<sequence>MSAVIISDTHFGLDSSTLSDPSKVDRLMKEISVYGGGCDQVILLGDIFDFWRVRPENALRESVPLLKRLGEEDLKIHYVVGNHDHHLVVQKQESDFMERTARGDLFPVYSPSLRWRQTINGLNIDMLYPTYRIRCCHRTVLFTHGHHLAGIHIFTMQMVERIRRLYGEELLPADLEMMMAYAYESIYRSSYIGEMVSFEERVWKASSLLQRITTGVFHDHHIASVEAQYEAIERFIRDRNLGEIDCFIYGDTHRAGIFQRMGGPLAVNAGSFTRVPGKGSRIKTPDTYIILDDDGLALRQLGKAEPLFLCELL</sequence>
<dbReference type="RefSeq" id="WP_048132170.1">
    <property type="nucleotide sequence ID" value="NZ_CAJYDL010000001.1"/>
</dbReference>
<accession>A0A7K4AGS2</accession>
<keyword evidence="5" id="KW-0464">Manganese</keyword>
<reference evidence="7 8" key="1">
    <citation type="journal article" date="2020" name="Biotechnol. Biofuels">
        <title>New insights from the biogas microbiome by comprehensive genome-resolved metagenomics of nearly 1600 species originating from multiple anaerobic digesters.</title>
        <authorList>
            <person name="Campanaro S."/>
            <person name="Treu L."/>
            <person name="Rodriguez-R L.M."/>
            <person name="Kovalovszki A."/>
            <person name="Ziels R.M."/>
            <person name="Maus I."/>
            <person name="Zhu X."/>
            <person name="Kougias P.G."/>
            <person name="Basile A."/>
            <person name="Luo G."/>
            <person name="Schluter A."/>
            <person name="Konstantinidis K.T."/>
            <person name="Angelidaki I."/>
        </authorList>
    </citation>
    <scope>NUCLEOTIDE SEQUENCE [LARGE SCALE GENOMIC DNA]</scope>
    <source>
        <strain evidence="7">AS27yjCOA_157</strain>
    </source>
</reference>
<gene>
    <name evidence="7" type="ORF">GX426_03555</name>
</gene>
<dbReference type="Proteomes" id="UP000544742">
    <property type="component" value="Unassembled WGS sequence"/>
</dbReference>
<protein>
    <submittedName>
        <fullName evidence="7">UDP-2,3-diacylglucosamine diphosphatase</fullName>
    </submittedName>
</protein>
<evidence type="ECO:0000313" key="8">
    <source>
        <dbReference type="Proteomes" id="UP000544742"/>
    </source>
</evidence>
<organism evidence="7 8">
    <name type="scientific">Methanothrix soehngenii</name>
    <name type="common">Methanosaeta concilii</name>
    <dbReference type="NCBI Taxonomy" id="2223"/>
    <lineage>
        <taxon>Archaea</taxon>
        <taxon>Methanobacteriati</taxon>
        <taxon>Methanobacteriota</taxon>
        <taxon>Stenosarchaea group</taxon>
        <taxon>Methanomicrobia</taxon>
        <taxon>Methanotrichales</taxon>
        <taxon>Methanotrichaceae</taxon>
        <taxon>Methanothrix</taxon>
    </lineage>
</organism>
<dbReference type="SUPFAM" id="SSF56300">
    <property type="entry name" value="Metallo-dependent phosphatases"/>
    <property type="match status" value="1"/>
</dbReference>
<dbReference type="PANTHER" id="PTHR34990">
    <property type="entry name" value="UDP-2,3-DIACYLGLUCOSAMINE HYDROLASE-RELATED"/>
    <property type="match status" value="1"/>
</dbReference>
<dbReference type="InterPro" id="IPR004843">
    <property type="entry name" value="Calcineurin-like_PHP"/>
</dbReference>
<dbReference type="GO" id="GO:0008758">
    <property type="term" value="F:UDP-2,3-diacylglucosamine hydrolase activity"/>
    <property type="evidence" value="ECO:0007669"/>
    <property type="project" value="TreeGrafter"/>
</dbReference>
<dbReference type="Gene3D" id="3.60.21.10">
    <property type="match status" value="2"/>
</dbReference>
<evidence type="ECO:0000256" key="2">
    <source>
        <dbReference type="ARBA" id="ARBA00022519"/>
    </source>
</evidence>
<dbReference type="Pfam" id="PF00149">
    <property type="entry name" value="Metallophos"/>
    <property type="match status" value="1"/>
</dbReference>
<dbReference type="GO" id="GO:0009245">
    <property type="term" value="P:lipid A biosynthetic process"/>
    <property type="evidence" value="ECO:0007669"/>
    <property type="project" value="TreeGrafter"/>
</dbReference>
<proteinExistence type="predicted"/>
<dbReference type="EMBL" id="JAAYUN010000060">
    <property type="protein sequence ID" value="NLJ22169.1"/>
    <property type="molecule type" value="Genomic_DNA"/>
</dbReference>
<keyword evidence="4" id="KW-0472">Membrane</keyword>
<keyword evidence="2" id="KW-0997">Cell inner membrane</keyword>